<evidence type="ECO:0000256" key="2">
    <source>
        <dbReference type="ARBA" id="ARBA00019992"/>
    </source>
</evidence>
<dbReference type="Proteomes" id="UP000182888">
    <property type="component" value="Unassembled WGS sequence"/>
</dbReference>
<dbReference type="SUPFAM" id="SSF48452">
    <property type="entry name" value="TPR-like"/>
    <property type="match status" value="1"/>
</dbReference>
<evidence type="ECO:0000313" key="5">
    <source>
        <dbReference type="EMBL" id="CDX51085.1"/>
    </source>
</evidence>
<dbReference type="CDD" id="cd05804">
    <property type="entry name" value="StaR_like"/>
    <property type="match status" value="1"/>
</dbReference>
<keyword evidence="3" id="KW-0677">Repeat</keyword>
<proteinExistence type="inferred from homology"/>
<dbReference type="AlphaFoldDB" id="A0A0K2VQE9"/>
<dbReference type="InterPro" id="IPR011990">
    <property type="entry name" value="TPR-like_helical_dom_sf"/>
</dbReference>
<dbReference type="PANTHER" id="PTHR16263">
    <property type="entry name" value="TETRATRICOPEPTIDE REPEAT PROTEIN 38"/>
    <property type="match status" value="1"/>
</dbReference>
<dbReference type="EMBL" id="CCND01000005">
    <property type="protein sequence ID" value="CDX51085.1"/>
    <property type="molecule type" value="Genomic_DNA"/>
</dbReference>
<accession>A0A0K2VQE9</accession>
<dbReference type="PANTHER" id="PTHR16263:SF4">
    <property type="entry name" value="TETRATRICOPEPTIDE REPEAT PROTEIN 38"/>
    <property type="match status" value="1"/>
</dbReference>
<sequence length="459" mass="49879">MPKDQQGLATTGAPRSIAALDTAITDYFAWRGDPVAVLQDAAQEDPAFTLGHSAVASLLALNGLRGDNPAVVSAIRSAEASIGGATPRERRHLAAAKAWAAGEIIAATDIWESILVDHPTDALALRFAHDSYFYLGHSTSIRDSVARVLPSWDTSNPNYGFLLGQYAFGLEEAGELRRAEDFARRAIASNPEDAWAVHAVAHVLETESRQQEGIEFLKGSRPAWGKAHALSVHNGWHLALYLIEEGRLAEVLADYDRYVQPKLAGDSLLDLVDASALLWRVELAGGNVGDRWNALADQWLTHADDHVLVFNDLHIALALSRADKRDGLDRLLRSLDDYAAHGHGDNRDITVDVGRRIVDAAVAFAQGDYARTVELILPVRYKIIRIGGSHAQRDLVTQTLIAAAERSGNVNLARALLAERLAVRPTERTRQDYARAAASSAHQPIVRASAHLDSVPPPH</sequence>
<keyword evidence="4" id="KW-0802">TPR repeat</keyword>
<evidence type="ECO:0000256" key="4">
    <source>
        <dbReference type="ARBA" id="ARBA00022803"/>
    </source>
</evidence>
<protein>
    <recommendedName>
        <fullName evidence="2">Tetratricopeptide repeat protein 38</fullName>
    </recommendedName>
</protein>
<evidence type="ECO:0000256" key="1">
    <source>
        <dbReference type="ARBA" id="ARBA00005857"/>
    </source>
</evidence>
<name>A0A0K2VQE9_MESPL</name>
<reference evidence="6" key="1">
    <citation type="submission" date="2014-08" db="EMBL/GenBank/DDBJ databases">
        <authorList>
            <person name="Edwards T."/>
        </authorList>
    </citation>
    <scope>NUCLEOTIDE SEQUENCE [LARGE SCALE GENOMIC DNA]</scope>
</reference>
<gene>
    <name evidence="5" type="ORF">MPL1032_130134</name>
</gene>
<dbReference type="InterPro" id="IPR033891">
    <property type="entry name" value="TTC38"/>
</dbReference>
<dbReference type="Gene3D" id="1.25.40.10">
    <property type="entry name" value="Tetratricopeptide repeat domain"/>
    <property type="match status" value="1"/>
</dbReference>
<evidence type="ECO:0000313" key="6">
    <source>
        <dbReference type="Proteomes" id="UP000182888"/>
    </source>
</evidence>
<evidence type="ECO:0000256" key="3">
    <source>
        <dbReference type="ARBA" id="ARBA00022737"/>
    </source>
</evidence>
<comment type="similarity">
    <text evidence="1">Belongs to the TTC38 family.</text>
</comment>
<organism evidence="5 6">
    <name type="scientific">Mesorhizobium plurifarium</name>
    <dbReference type="NCBI Taxonomy" id="69974"/>
    <lineage>
        <taxon>Bacteria</taxon>
        <taxon>Pseudomonadati</taxon>
        <taxon>Pseudomonadota</taxon>
        <taxon>Alphaproteobacteria</taxon>
        <taxon>Hyphomicrobiales</taxon>
        <taxon>Phyllobacteriaceae</taxon>
        <taxon>Mesorhizobium</taxon>
    </lineage>
</organism>